<dbReference type="InterPro" id="IPR007374">
    <property type="entry name" value="ASCH_domain"/>
</dbReference>
<gene>
    <name evidence="2" type="ORF">ACJRO7_032709</name>
</gene>
<dbReference type="FunFam" id="2.30.130.30:FF:000002">
    <property type="entry name" value="Activating signal cointegrator 1"/>
    <property type="match status" value="1"/>
</dbReference>
<dbReference type="PANTHER" id="PTHR12963">
    <property type="entry name" value="THYROID RECEPTOR INTERACTING PROTEIN RELATED"/>
    <property type="match status" value="1"/>
</dbReference>
<evidence type="ECO:0000313" key="3">
    <source>
        <dbReference type="Proteomes" id="UP001634007"/>
    </source>
</evidence>
<dbReference type="PANTHER" id="PTHR12963:SF0">
    <property type="entry name" value="EXPRESSED PROTEIN"/>
    <property type="match status" value="1"/>
</dbReference>
<dbReference type="Gene3D" id="2.30.130.30">
    <property type="entry name" value="Hypothetical protein"/>
    <property type="match status" value="1"/>
</dbReference>
<reference evidence="2 3" key="1">
    <citation type="submission" date="2024-11" db="EMBL/GenBank/DDBJ databases">
        <title>Chromosome-level genome assembly of Eucalyptus globulus Labill. provides insights into its genome evolution.</title>
        <authorList>
            <person name="Li X."/>
        </authorList>
    </citation>
    <scope>NUCLEOTIDE SEQUENCE [LARGE SCALE GENOMIC DNA]</scope>
    <source>
        <strain evidence="2">CL2024</strain>
        <tissue evidence="2">Fresh tender leaves</tissue>
    </source>
</reference>
<dbReference type="Proteomes" id="UP001634007">
    <property type="component" value="Unassembled WGS sequence"/>
</dbReference>
<sequence>MQSRNQGNYRNPCLTMHQPWASLLVHGIKRIEGRSWPAPIRGCLWIHATSKVPDESTIKAMEEFYREIYAVNGITQIKFPEDYPVSRLQGCVEVVGCVPADELACWNGLPEGMGYTDLLLVMLEAQTDYCWLCEQILKVYNLEKKRFDRKVNKFYSNDRKIVERGENLAISDAILRSKYKRKYYNRNGGSQSCSHSNAIANYALLHNTIPHSFATVIRKESKYEFFWHLIESEIHEEGKAADDNQ</sequence>
<comment type="caution">
    <text evidence="2">The sequence shown here is derived from an EMBL/GenBank/DDBJ whole genome shotgun (WGS) entry which is preliminary data.</text>
</comment>
<protein>
    <recommendedName>
        <fullName evidence="1">ASCH domain-containing protein</fullName>
    </recommendedName>
</protein>
<dbReference type="Pfam" id="PF04266">
    <property type="entry name" value="ASCH"/>
    <property type="match status" value="1"/>
</dbReference>
<dbReference type="SUPFAM" id="SSF88697">
    <property type="entry name" value="PUA domain-like"/>
    <property type="match status" value="1"/>
</dbReference>
<dbReference type="EMBL" id="JBJKBG010000008">
    <property type="protein sequence ID" value="KAL3728005.1"/>
    <property type="molecule type" value="Genomic_DNA"/>
</dbReference>
<evidence type="ECO:0000259" key="1">
    <source>
        <dbReference type="Pfam" id="PF04266"/>
    </source>
</evidence>
<accession>A0ABD3JKH8</accession>
<evidence type="ECO:0000313" key="2">
    <source>
        <dbReference type="EMBL" id="KAL3728005.1"/>
    </source>
</evidence>
<feature type="domain" description="ASCH" evidence="1">
    <location>
        <begin position="14"/>
        <end position="125"/>
    </location>
</feature>
<dbReference type="AlphaFoldDB" id="A0ABD3JKH8"/>
<organism evidence="2 3">
    <name type="scientific">Eucalyptus globulus</name>
    <name type="common">Tasmanian blue gum</name>
    <dbReference type="NCBI Taxonomy" id="34317"/>
    <lineage>
        <taxon>Eukaryota</taxon>
        <taxon>Viridiplantae</taxon>
        <taxon>Streptophyta</taxon>
        <taxon>Embryophyta</taxon>
        <taxon>Tracheophyta</taxon>
        <taxon>Spermatophyta</taxon>
        <taxon>Magnoliopsida</taxon>
        <taxon>eudicotyledons</taxon>
        <taxon>Gunneridae</taxon>
        <taxon>Pentapetalae</taxon>
        <taxon>rosids</taxon>
        <taxon>malvids</taxon>
        <taxon>Myrtales</taxon>
        <taxon>Myrtaceae</taxon>
        <taxon>Myrtoideae</taxon>
        <taxon>Eucalypteae</taxon>
        <taxon>Eucalyptus</taxon>
    </lineage>
</organism>
<name>A0ABD3JKH8_EUCGL</name>
<dbReference type="InterPro" id="IPR015947">
    <property type="entry name" value="PUA-like_sf"/>
</dbReference>
<dbReference type="InterPro" id="IPR039128">
    <property type="entry name" value="TRIP4-like"/>
</dbReference>
<dbReference type="CDD" id="cd06554">
    <property type="entry name" value="ASCH_ASC-1_like"/>
    <property type="match status" value="1"/>
</dbReference>
<proteinExistence type="predicted"/>
<keyword evidence="3" id="KW-1185">Reference proteome</keyword>